<feature type="region of interest" description="Disordered" evidence="1">
    <location>
        <begin position="96"/>
        <end position="132"/>
    </location>
</feature>
<gene>
    <name evidence="2" type="ORF">QQX98_008622</name>
</gene>
<feature type="compositionally biased region" description="Polar residues" evidence="1">
    <location>
        <begin position="100"/>
        <end position="122"/>
    </location>
</feature>
<feature type="compositionally biased region" description="Pro residues" evidence="1">
    <location>
        <begin position="162"/>
        <end position="174"/>
    </location>
</feature>
<feature type="region of interest" description="Disordered" evidence="1">
    <location>
        <begin position="147"/>
        <end position="203"/>
    </location>
</feature>
<proteinExistence type="predicted"/>
<evidence type="ECO:0000313" key="3">
    <source>
        <dbReference type="Proteomes" id="UP001498476"/>
    </source>
</evidence>
<accession>A0ABR1GUJ7</accession>
<comment type="caution">
    <text evidence="2">The sequence shown here is derived from an EMBL/GenBank/DDBJ whole genome shotgun (WGS) entry which is preliminary data.</text>
</comment>
<reference evidence="2 3" key="1">
    <citation type="journal article" date="2025" name="Microbiol. Resour. Announc.">
        <title>Draft genome sequences for Neonectria magnoliae and Neonectria punicea, canker pathogens of Liriodendron tulipifera and Acer saccharum in West Virginia.</title>
        <authorList>
            <person name="Petronek H.M."/>
            <person name="Kasson M.T."/>
            <person name="Metheny A.M."/>
            <person name="Stauder C.M."/>
            <person name="Lovett B."/>
            <person name="Lynch S.C."/>
            <person name="Garnas J.R."/>
            <person name="Kasson L.R."/>
            <person name="Stajich J.E."/>
        </authorList>
    </citation>
    <scope>NUCLEOTIDE SEQUENCE [LARGE SCALE GENOMIC DNA]</scope>
    <source>
        <strain evidence="2 3">NRRL 64653</strain>
    </source>
</reference>
<protein>
    <submittedName>
        <fullName evidence="2">Uncharacterized protein</fullName>
    </submittedName>
</protein>
<sequence length="451" mass="49458">MASLSSPQDAEILVHVTAPSRVADDAVYRQLAQAYLAFQPQSRTELPLAESREDAPSPAVPSSEQFLVINSQSLSFQSALDNLSSPRLRFAPASQDHVVPSSQETGVGSQTSWCAPPSQISDSYPMPDGSMLHISPTRVLQRYLGRPSLRRRSLDSSSRSPPSSPSPQKPQPPPSRDRDRIDVPSSLPEPAQESLPPPLQAPGYVKVNQTIPVTPQLAKKTSGLGSESFTESSELFVDESAFDITHISSSVVGDRPSAPSHRAGSEPPPAKRPKVNHLQHGDLVRSSSDTGPVLSSNNPAAEELSYSLEIRPPSPPVGVADIDPSDLISEKMAKLAHDLSSRYRPDWKREIDPFERGYWLLDCTGWSPEVRFGAWGFLTNYLNSGLAGWGTWCRRDNSHDWIRLYCWGHVAKHTYLLLYLASGRQLKNTGARWYGAGGELVLDVPPYGKQR</sequence>
<dbReference type="Proteomes" id="UP001498476">
    <property type="component" value="Unassembled WGS sequence"/>
</dbReference>
<evidence type="ECO:0000256" key="1">
    <source>
        <dbReference type="SAM" id="MobiDB-lite"/>
    </source>
</evidence>
<feature type="region of interest" description="Disordered" evidence="1">
    <location>
        <begin position="250"/>
        <end position="276"/>
    </location>
</feature>
<dbReference type="EMBL" id="JAZAVJ010000159">
    <property type="protein sequence ID" value="KAK7409189.1"/>
    <property type="molecule type" value="Genomic_DNA"/>
</dbReference>
<keyword evidence="3" id="KW-1185">Reference proteome</keyword>
<evidence type="ECO:0000313" key="2">
    <source>
        <dbReference type="EMBL" id="KAK7409189.1"/>
    </source>
</evidence>
<name>A0ABR1GUJ7_9HYPO</name>
<organism evidence="2 3">
    <name type="scientific">Neonectria punicea</name>
    <dbReference type="NCBI Taxonomy" id="979145"/>
    <lineage>
        <taxon>Eukaryota</taxon>
        <taxon>Fungi</taxon>
        <taxon>Dikarya</taxon>
        <taxon>Ascomycota</taxon>
        <taxon>Pezizomycotina</taxon>
        <taxon>Sordariomycetes</taxon>
        <taxon>Hypocreomycetidae</taxon>
        <taxon>Hypocreales</taxon>
        <taxon>Nectriaceae</taxon>
        <taxon>Neonectria</taxon>
    </lineage>
</organism>